<dbReference type="RefSeq" id="WP_377965091.1">
    <property type="nucleotide sequence ID" value="NZ_JBHZOL010000075.1"/>
</dbReference>
<name>A0ABW6IFD6_9CYAN</name>
<reference evidence="1 2" key="1">
    <citation type="submission" date="2024-10" db="EMBL/GenBank/DDBJ databases">
        <authorList>
            <person name="Ratan Roy A."/>
            <person name="Morales Sandoval P.H."/>
            <person name="De Los Santos Villalobos S."/>
            <person name="Chakraborty S."/>
            <person name="Mukherjee J."/>
        </authorList>
    </citation>
    <scope>NUCLEOTIDE SEQUENCE [LARGE SCALE GENOMIC DNA]</scope>
    <source>
        <strain evidence="1 2">S1</strain>
    </source>
</reference>
<gene>
    <name evidence="1" type="ORF">ACFVKH_11435</name>
</gene>
<evidence type="ECO:0000313" key="2">
    <source>
        <dbReference type="Proteomes" id="UP001600165"/>
    </source>
</evidence>
<evidence type="ECO:0000313" key="1">
    <source>
        <dbReference type="EMBL" id="MFE4106894.1"/>
    </source>
</evidence>
<comment type="caution">
    <text evidence="1">The sequence shown here is derived from an EMBL/GenBank/DDBJ whole genome shotgun (WGS) entry which is preliminary data.</text>
</comment>
<dbReference type="EMBL" id="JBHZOL010000075">
    <property type="protein sequence ID" value="MFE4106894.1"/>
    <property type="molecule type" value="Genomic_DNA"/>
</dbReference>
<organism evidence="1 2">
    <name type="scientific">Almyronema epifaneia S1</name>
    <dbReference type="NCBI Taxonomy" id="2991925"/>
    <lineage>
        <taxon>Bacteria</taxon>
        <taxon>Bacillati</taxon>
        <taxon>Cyanobacteriota</taxon>
        <taxon>Cyanophyceae</taxon>
        <taxon>Nodosilineales</taxon>
        <taxon>Nodosilineaceae</taxon>
        <taxon>Almyronema</taxon>
        <taxon>Almyronema epifaneia</taxon>
    </lineage>
</organism>
<protein>
    <submittedName>
        <fullName evidence="1">Uncharacterized protein</fullName>
    </submittedName>
</protein>
<proteinExistence type="predicted"/>
<dbReference type="Proteomes" id="UP001600165">
    <property type="component" value="Unassembled WGS sequence"/>
</dbReference>
<accession>A0ABW6IFD6</accession>
<sequence length="89" mass="10496">MRVSNSWLKANKAASPTNRLAQMAPLARTLATQLLNWLAANDQPQINERYCSKQGRYWEVYDPITQSRQTFDSEQALRVWLEQRYYESK</sequence>
<keyword evidence="2" id="KW-1185">Reference proteome</keyword>